<sequence>MITIPAASLAGAQIVQTGANTNTTSSGQGTVTVTLPVAGNVVNSGGMVMMVPGAGSVPAIQRIPLPGAEMLEEEPLYVNAKQYHRILKRRQARAKLEAEGKIPKERRKYLHESRHRHAMARKRGEGGRFFSPKEKDSPHMQDPNQADEEAMTQIIRVS</sequence>
<evidence type="ECO:0000256" key="6">
    <source>
        <dbReference type="ARBA" id="ARBA00023242"/>
    </source>
</evidence>
<dbReference type="Gene3D" id="6.10.250.2430">
    <property type="match status" value="1"/>
</dbReference>
<keyword evidence="6 7" id="KW-0539">Nucleus</keyword>
<dbReference type="InterPro" id="IPR001289">
    <property type="entry name" value="NFYA"/>
</dbReference>
<evidence type="ECO:0000256" key="5">
    <source>
        <dbReference type="ARBA" id="ARBA00023163"/>
    </source>
</evidence>
<proteinExistence type="inferred from homology"/>
<dbReference type="PRINTS" id="PR00616">
    <property type="entry name" value="CCAATSUBUNTB"/>
</dbReference>
<evidence type="ECO:0000256" key="1">
    <source>
        <dbReference type="ARBA" id="ARBA00004123"/>
    </source>
</evidence>
<evidence type="ECO:0000256" key="8">
    <source>
        <dbReference type="SAM" id="MobiDB-lite"/>
    </source>
</evidence>
<keyword evidence="5 7" id="KW-0804">Transcription</keyword>
<dbReference type="EMBL" id="JACASF010000008">
    <property type="protein sequence ID" value="KAF6462622.1"/>
    <property type="molecule type" value="Genomic_DNA"/>
</dbReference>
<dbReference type="AlphaFoldDB" id="A0A7J8GSW0"/>
<keyword evidence="10" id="KW-1185">Reference proteome</keyword>
<feature type="compositionally biased region" description="Basic and acidic residues" evidence="8">
    <location>
        <begin position="122"/>
        <end position="139"/>
    </location>
</feature>
<dbReference type="GO" id="GO:0016602">
    <property type="term" value="C:CCAAT-binding factor complex"/>
    <property type="evidence" value="ECO:0007669"/>
    <property type="project" value="InterPro"/>
</dbReference>
<feature type="region of interest" description="Disordered" evidence="8">
    <location>
        <begin position="110"/>
        <end position="158"/>
    </location>
</feature>
<evidence type="ECO:0000256" key="3">
    <source>
        <dbReference type="ARBA" id="ARBA00023125"/>
    </source>
</evidence>
<evidence type="ECO:0000313" key="10">
    <source>
        <dbReference type="Proteomes" id="UP000550707"/>
    </source>
</evidence>
<keyword evidence="3 7" id="KW-0238">DNA-binding</keyword>
<comment type="similarity">
    <text evidence="7">Belongs to the NFYA/HAP2 subunit family.</text>
</comment>
<comment type="function">
    <text evidence="7">Component of the sequence-specific heterotrimeric transcription factor (NF-Y) which specifically recognizes a 5'-CCAAT-3' box motif found in the promoters of its target genes.</text>
</comment>
<protein>
    <recommendedName>
        <fullName evidence="7">Nuclear transcription factor Y subunit</fullName>
    </recommendedName>
</protein>
<comment type="caution">
    <text evidence="9">The sequence shown here is derived from an EMBL/GenBank/DDBJ whole genome shotgun (WGS) entry which is preliminary data.</text>
</comment>
<dbReference type="SMART" id="SM00521">
    <property type="entry name" value="CBF"/>
    <property type="match status" value="1"/>
</dbReference>
<accession>A0A7J8GSW0</accession>
<feature type="compositionally biased region" description="Basic residues" evidence="8">
    <location>
        <begin position="110"/>
        <end position="121"/>
    </location>
</feature>
<dbReference type="InterPro" id="IPR018362">
    <property type="entry name" value="CCAAT-binding_factor_CS"/>
</dbReference>
<comment type="subunit">
    <text evidence="7">Heterotrimer.</text>
</comment>
<dbReference type="PROSITE" id="PS00686">
    <property type="entry name" value="NFYA_HAP2_1"/>
    <property type="match status" value="1"/>
</dbReference>
<keyword evidence="4" id="KW-0010">Activator</keyword>
<evidence type="ECO:0000256" key="7">
    <source>
        <dbReference type="RuleBase" id="RU367155"/>
    </source>
</evidence>
<organism evidence="9 10">
    <name type="scientific">Molossus molossus</name>
    <name type="common">Pallas' mastiff bat</name>
    <name type="synonym">Vespertilio molossus</name>
    <dbReference type="NCBI Taxonomy" id="27622"/>
    <lineage>
        <taxon>Eukaryota</taxon>
        <taxon>Metazoa</taxon>
        <taxon>Chordata</taxon>
        <taxon>Craniata</taxon>
        <taxon>Vertebrata</taxon>
        <taxon>Euteleostomi</taxon>
        <taxon>Mammalia</taxon>
        <taxon>Eutheria</taxon>
        <taxon>Laurasiatheria</taxon>
        <taxon>Chiroptera</taxon>
        <taxon>Yangochiroptera</taxon>
        <taxon>Molossidae</taxon>
        <taxon>Molossus</taxon>
    </lineage>
</organism>
<gene>
    <name evidence="9" type="ORF">HJG59_013048</name>
</gene>
<dbReference type="GO" id="GO:0003677">
    <property type="term" value="F:DNA binding"/>
    <property type="evidence" value="ECO:0007669"/>
    <property type="project" value="UniProtKB-KW"/>
</dbReference>
<name>A0A7J8GSW0_MOLMO</name>
<dbReference type="PANTHER" id="PTHR12632">
    <property type="entry name" value="TRANSCRIPTION FACTOR NF-Y ALPHA-RELATED"/>
    <property type="match status" value="1"/>
</dbReference>
<comment type="subcellular location">
    <subcellularLocation>
        <location evidence="1 7">Nucleus</location>
    </subcellularLocation>
</comment>
<evidence type="ECO:0000313" key="9">
    <source>
        <dbReference type="EMBL" id="KAF6462622.1"/>
    </source>
</evidence>
<keyword evidence="2 7" id="KW-0805">Transcription regulation</keyword>
<dbReference type="Pfam" id="PF02045">
    <property type="entry name" value="CBFB_NFYA"/>
    <property type="match status" value="1"/>
</dbReference>
<evidence type="ECO:0000256" key="4">
    <source>
        <dbReference type="ARBA" id="ARBA00023159"/>
    </source>
</evidence>
<dbReference type="PROSITE" id="PS51152">
    <property type="entry name" value="NFYA_HAP2_2"/>
    <property type="match status" value="1"/>
</dbReference>
<evidence type="ECO:0000256" key="2">
    <source>
        <dbReference type="ARBA" id="ARBA00023015"/>
    </source>
</evidence>
<dbReference type="Proteomes" id="UP000550707">
    <property type="component" value="Unassembled WGS sequence"/>
</dbReference>
<reference evidence="9 10" key="1">
    <citation type="journal article" date="2020" name="Nature">
        <title>Six reference-quality genomes reveal evolution of bat adaptations.</title>
        <authorList>
            <person name="Jebb D."/>
            <person name="Huang Z."/>
            <person name="Pippel M."/>
            <person name="Hughes G.M."/>
            <person name="Lavrichenko K."/>
            <person name="Devanna P."/>
            <person name="Winkler S."/>
            <person name="Jermiin L.S."/>
            <person name="Skirmuntt E.C."/>
            <person name="Katzourakis A."/>
            <person name="Burkitt-Gray L."/>
            <person name="Ray D.A."/>
            <person name="Sullivan K.A.M."/>
            <person name="Roscito J.G."/>
            <person name="Kirilenko B.M."/>
            <person name="Davalos L.M."/>
            <person name="Corthals A.P."/>
            <person name="Power M.L."/>
            <person name="Jones G."/>
            <person name="Ransome R.D."/>
            <person name="Dechmann D.K.N."/>
            <person name="Locatelli A.G."/>
            <person name="Puechmaille S.J."/>
            <person name="Fedrigo O."/>
            <person name="Jarvis E.D."/>
            <person name="Hiller M."/>
            <person name="Vernes S.C."/>
            <person name="Myers E.W."/>
            <person name="Teeling E.C."/>
        </authorList>
    </citation>
    <scope>NUCLEOTIDE SEQUENCE [LARGE SCALE GENOMIC DNA]</scope>
    <source>
        <strain evidence="9">MMolMol1</strain>
        <tissue evidence="9">Muscle</tissue>
    </source>
</reference>
<dbReference type="GO" id="GO:0003700">
    <property type="term" value="F:DNA-binding transcription factor activity"/>
    <property type="evidence" value="ECO:0007669"/>
    <property type="project" value="UniProtKB-UniRule"/>
</dbReference>